<comment type="caution">
    <text evidence="2">The sequence shown here is derived from an EMBL/GenBank/DDBJ whole genome shotgun (WGS) entry which is preliminary data.</text>
</comment>
<dbReference type="Proteomes" id="UP001501391">
    <property type="component" value="Unassembled WGS sequence"/>
</dbReference>
<name>A0ABN3BEC5_9ACTN</name>
<feature type="region of interest" description="Disordered" evidence="1">
    <location>
        <begin position="50"/>
        <end position="71"/>
    </location>
</feature>
<organism evidence="2 3">
    <name type="scientific">Streptomyces bangladeshensis</name>
    <dbReference type="NCBI Taxonomy" id="295352"/>
    <lineage>
        <taxon>Bacteria</taxon>
        <taxon>Bacillati</taxon>
        <taxon>Actinomycetota</taxon>
        <taxon>Actinomycetes</taxon>
        <taxon>Kitasatosporales</taxon>
        <taxon>Streptomycetaceae</taxon>
        <taxon>Streptomyces</taxon>
    </lineage>
</organism>
<protein>
    <submittedName>
        <fullName evidence="2">Uncharacterized protein</fullName>
    </submittedName>
</protein>
<accession>A0ABN3BEC5</accession>
<sequence length="71" mass="7786">MPMTWATRYSSMITPLTAITVFLPTEESHIVRAMDGRRSVRVARAMAMTLGPNDPIGPRHGAAGFNSRKLS</sequence>
<evidence type="ECO:0000313" key="3">
    <source>
        <dbReference type="Proteomes" id="UP001501391"/>
    </source>
</evidence>
<evidence type="ECO:0000313" key="2">
    <source>
        <dbReference type="EMBL" id="GAA2193557.1"/>
    </source>
</evidence>
<gene>
    <name evidence="2" type="ORF">GCM10009787_15910</name>
</gene>
<evidence type="ECO:0000256" key="1">
    <source>
        <dbReference type="SAM" id="MobiDB-lite"/>
    </source>
</evidence>
<reference evidence="2 3" key="1">
    <citation type="journal article" date="2019" name="Int. J. Syst. Evol. Microbiol.">
        <title>The Global Catalogue of Microorganisms (GCM) 10K type strain sequencing project: providing services to taxonomists for standard genome sequencing and annotation.</title>
        <authorList>
            <consortium name="The Broad Institute Genomics Platform"/>
            <consortium name="The Broad Institute Genome Sequencing Center for Infectious Disease"/>
            <person name="Wu L."/>
            <person name="Ma J."/>
        </authorList>
    </citation>
    <scope>NUCLEOTIDE SEQUENCE [LARGE SCALE GENOMIC DNA]</scope>
    <source>
        <strain evidence="2 3">JCM 14924</strain>
    </source>
</reference>
<dbReference type="EMBL" id="BAAAOQ010000004">
    <property type="protein sequence ID" value="GAA2193557.1"/>
    <property type="molecule type" value="Genomic_DNA"/>
</dbReference>
<proteinExistence type="predicted"/>
<keyword evidence="3" id="KW-1185">Reference proteome</keyword>